<dbReference type="SUPFAM" id="SSF48371">
    <property type="entry name" value="ARM repeat"/>
    <property type="match status" value="1"/>
</dbReference>
<dbReference type="InterPro" id="IPR000225">
    <property type="entry name" value="Armadillo"/>
</dbReference>
<evidence type="ECO:0000313" key="6">
    <source>
        <dbReference type="EMBL" id="VFT88565.1"/>
    </source>
</evidence>
<evidence type="ECO:0000313" key="7">
    <source>
        <dbReference type="Proteomes" id="UP000332933"/>
    </source>
</evidence>
<dbReference type="Gene3D" id="1.10.510.10">
    <property type="entry name" value="Transferase(Phosphotransferase) domain 1"/>
    <property type="match status" value="1"/>
</dbReference>
<protein>
    <submittedName>
        <fullName evidence="6">Aste57867_11708 protein</fullName>
    </submittedName>
</protein>
<dbReference type="PANTHER" id="PTHR44329">
    <property type="entry name" value="SERINE/THREONINE-PROTEIN KINASE TNNI3K-RELATED"/>
    <property type="match status" value="1"/>
</dbReference>
<dbReference type="SMART" id="SM00185">
    <property type="entry name" value="ARM"/>
    <property type="match status" value="4"/>
</dbReference>
<dbReference type="PROSITE" id="PS50011">
    <property type="entry name" value="PROTEIN_KINASE_DOM"/>
    <property type="match status" value="1"/>
</dbReference>
<accession>A0A485KUW3</accession>
<keyword evidence="3" id="KW-0175">Coiled coil</keyword>
<dbReference type="GO" id="GO:0004674">
    <property type="term" value="F:protein serine/threonine kinase activity"/>
    <property type="evidence" value="ECO:0007669"/>
    <property type="project" value="TreeGrafter"/>
</dbReference>
<proteinExistence type="predicted"/>
<dbReference type="AlphaFoldDB" id="A0A485KUW3"/>
<dbReference type="Proteomes" id="UP000332933">
    <property type="component" value="Unassembled WGS sequence"/>
</dbReference>
<dbReference type="OrthoDB" id="73037at2759"/>
<dbReference type="Gene3D" id="1.25.10.10">
    <property type="entry name" value="Leucine-rich Repeat Variant"/>
    <property type="match status" value="1"/>
</dbReference>
<evidence type="ECO:0000313" key="5">
    <source>
        <dbReference type="EMBL" id="KAF0697618.1"/>
    </source>
</evidence>
<feature type="coiled-coil region" evidence="3">
    <location>
        <begin position="333"/>
        <end position="409"/>
    </location>
</feature>
<dbReference type="InterPro" id="IPR011989">
    <property type="entry name" value="ARM-like"/>
</dbReference>
<evidence type="ECO:0000259" key="4">
    <source>
        <dbReference type="PROSITE" id="PS50011"/>
    </source>
</evidence>
<keyword evidence="7" id="KW-1185">Reference proteome</keyword>
<reference evidence="5" key="2">
    <citation type="submission" date="2019-06" db="EMBL/GenBank/DDBJ databases">
        <title>Genomics analysis of Aphanomyces spp. identifies a new class of oomycete effector associated with host adaptation.</title>
        <authorList>
            <person name="Gaulin E."/>
        </authorList>
    </citation>
    <scope>NUCLEOTIDE SEQUENCE</scope>
    <source>
        <strain evidence="5">CBS 578.67</strain>
    </source>
</reference>
<feature type="coiled-coil region" evidence="3">
    <location>
        <begin position="466"/>
        <end position="493"/>
    </location>
</feature>
<dbReference type="InterPro" id="IPR011009">
    <property type="entry name" value="Kinase-like_dom_sf"/>
</dbReference>
<dbReference type="Pfam" id="PF07714">
    <property type="entry name" value="PK_Tyr_Ser-Thr"/>
    <property type="match status" value="1"/>
</dbReference>
<keyword evidence="1" id="KW-0547">Nucleotide-binding</keyword>
<dbReference type="InterPro" id="IPR016024">
    <property type="entry name" value="ARM-type_fold"/>
</dbReference>
<dbReference type="InterPro" id="IPR051681">
    <property type="entry name" value="Ser/Thr_Kinases-Pseudokinases"/>
</dbReference>
<gene>
    <name evidence="6" type="primary">Aste57867_11708</name>
    <name evidence="5" type="ORF">As57867_011665</name>
    <name evidence="6" type="ORF">ASTE57867_11708</name>
</gene>
<dbReference type="InterPro" id="IPR001245">
    <property type="entry name" value="Ser-Thr/Tyr_kinase_cat_dom"/>
</dbReference>
<dbReference type="PANTHER" id="PTHR44329:SF298">
    <property type="entry name" value="MIXED LINEAGE KINASE DOMAIN-LIKE PROTEIN"/>
    <property type="match status" value="1"/>
</dbReference>
<reference evidence="6 7" key="1">
    <citation type="submission" date="2019-03" db="EMBL/GenBank/DDBJ databases">
        <authorList>
            <person name="Gaulin E."/>
            <person name="Dumas B."/>
        </authorList>
    </citation>
    <scope>NUCLEOTIDE SEQUENCE [LARGE SCALE GENOMIC DNA]</scope>
    <source>
        <strain evidence="6">CBS 568.67</strain>
    </source>
</reference>
<dbReference type="SUPFAM" id="SSF56112">
    <property type="entry name" value="Protein kinase-like (PK-like)"/>
    <property type="match status" value="1"/>
</dbReference>
<dbReference type="GO" id="GO:0005524">
    <property type="term" value="F:ATP binding"/>
    <property type="evidence" value="ECO:0007669"/>
    <property type="project" value="UniProtKB-KW"/>
</dbReference>
<evidence type="ECO:0000256" key="1">
    <source>
        <dbReference type="ARBA" id="ARBA00022741"/>
    </source>
</evidence>
<name>A0A485KUW3_9STRA</name>
<organism evidence="6 7">
    <name type="scientific">Aphanomyces stellatus</name>
    <dbReference type="NCBI Taxonomy" id="120398"/>
    <lineage>
        <taxon>Eukaryota</taxon>
        <taxon>Sar</taxon>
        <taxon>Stramenopiles</taxon>
        <taxon>Oomycota</taxon>
        <taxon>Saprolegniomycetes</taxon>
        <taxon>Saprolegniales</taxon>
        <taxon>Verrucalvaceae</taxon>
        <taxon>Aphanomyces</taxon>
    </lineage>
</organism>
<dbReference type="InterPro" id="IPR000719">
    <property type="entry name" value="Prot_kinase_dom"/>
</dbReference>
<dbReference type="EMBL" id="VJMH01005300">
    <property type="protein sequence ID" value="KAF0697618.1"/>
    <property type="molecule type" value="Genomic_DNA"/>
</dbReference>
<dbReference type="EMBL" id="CAADRA010005321">
    <property type="protein sequence ID" value="VFT88565.1"/>
    <property type="molecule type" value="Genomic_DNA"/>
</dbReference>
<keyword evidence="2" id="KW-0067">ATP-binding</keyword>
<feature type="domain" description="Protein kinase" evidence="4">
    <location>
        <begin position="23"/>
        <end position="271"/>
    </location>
</feature>
<evidence type="ECO:0000256" key="3">
    <source>
        <dbReference type="SAM" id="Coils"/>
    </source>
</evidence>
<evidence type="ECO:0000256" key="2">
    <source>
        <dbReference type="ARBA" id="ARBA00022840"/>
    </source>
</evidence>
<sequence length="952" mass="105724">MASREKAALWQSSFRTIPASAIHLEAQLLNRSQFWCIRAASYAGAAIAVLQYRQSSREGLLWDATLQYMDKLLTTVHPNLVHVLGVATASDDDPHPVMILMDKYTTSLYDLLHVQRVTLSDSAIVHIAQGIVAAIAFCRGAGLRHLTSRKVLLDAAGRVKILGLYQRDILDRAQVPRPASPYDPPPHSVVASDAEPTLAATDVYAFGVLLWEMCCNQVPSVELFGRLAQMSVQHPRIDLEGLARMCLADDPADRPMATEVYDVLVKLQISLPPLPEDGALVTRLQVTTATPTALLLPDVAIDPSPAVATKRLEAVEAQVLEEQRNFDVVVGQLEFAHTEIATLERAVAAKENERLGMQARVTDILARVAELERSLADAVDARDQWQHQATRLEKEVRALEALNQAHIETLLRRKHEVDHMAHQVQQIQHERVEMEYHLTDTEQHMKNEKELSDELSVRWQQTIKRVEEERRMREKAERGLADLRMQNKTLLEQVKEWNPETGTATVARHRAYETQVREKETHIQHLLLEMVTFRAEMSHMEATVATCQSELQGTLTRHSDLQARFDALEQEYLQTQTLCQDQTRAIEAFETATREHEAAFAAVQKDLRATEDELKAETQKRIDQELALKSRRCLDLSCDAPPFLIQTSGYCRECHERREQEAADHLRQLDMERQNQPPDQVVRDAFAQGGLASLLDTIERFQSHADILVAGCKKMQAVCEATGHVKDTVGDVDGFKRLVAMVGAYTTDAVVQLATVRLMGVLAFNHDVNRVRLVAEGGLGVVLAGMAQHPNDKGLQQCSCTTLTNLAHNCEGNRRKILAQDGIERVLDAMQTFPHDCGLQQCCCWALISLAGSDYMCEHIAARGGVGGVVAAMLNCHADAGVQYYGSWALLNLVSGIDTVQSFARQEGAIEVCEAAMACFADHDGIQDKAGSVVDVLSVDLPDTESPLPSSS</sequence>